<proteinExistence type="predicted"/>
<dbReference type="RefSeq" id="WP_165643109.1">
    <property type="nucleotide sequence ID" value="NZ_JBBMFM010000014.1"/>
</dbReference>
<keyword evidence="2" id="KW-1185">Reference proteome</keyword>
<organism evidence="1 2">
    <name type="scientific">Enterocloster hominis</name>
    <name type="common">ex Hitch et al. 2024</name>
    <dbReference type="NCBI Taxonomy" id="1917870"/>
    <lineage>
        <taxon>Bacteria</taxon>
        <taxon>Bacillati</taxon>
        <taxon>Bacillota</taxon>
        <taxon>Clostridia</taxon>
        <taxon>Lachnospirales</taxon>
        <taxon>Lachnospiraceae</taxon>
        <taxon>Enterocloster</taxon>
    </lineage>
</organism>
<protein>
    <submittedName>
        <fullName evidence="1">Uncharacterized protein</fullName>
    </submittedName>
</protein>
<reference evidence="1 2" key="1">
    <citation type="submission" date="2024-03" db="EMBL/GenBank/DDBJ databases">
        <title>Human intestinal bacterial collection.</title>
        <authorList>
            <person name="Pauvert C."/>
            <person name="Hitch T.C.A."/>
            <person name="Clavel T."/>
        </authorList>
    </citation>
    <scope>NUCLEOTIDE SEQUENCE [LARGE SCALE GENOMIC DNA]</scope>
    <source>
        <strain evidence="1 2">CLA-SR-H021</strain>
    </source>
</reference>
<accession>A0ABV1D273</accession>
<comment type="caution">
    <text evidence="1">The sequence shown here is derived from an EMBL/GenBank/DDBJ whole genome shotgun (WGS) entry which is preliminary data.</text>
</comment>
<sequence length="145" mass="16893">MSKYLESLIFDRTQSDIIELTDKAYIDYKDLNRVEQAIKWVSYVLNQYGYRNTIVSKTWKPQDHRTDYEMDRLKKNIVAIRNAYYTDSNTPLTPDKITYTSVYQANAIERIIYDLGNLIVKSCPGPNHLAFTLGRKTLGNRSISL</sequence>
<name>A0ABV1D273_9FIRM</name>
<dbReference type="Proteomes" id="UP001454086">
    <property type="component" value="Unassembled WGS sequence"/>
</dbReference>
<dbReference type="EMBL" id="JBBMFM010000014">
    <property type="protein sequence ID" value="MEQ2424492.1"/>
    <property type="molecule type" value="Genomic_DNA"/>
</dbReference>
<evidence type="ECO:0000313" key="1">
    <source>
        <dbReference type="EMBL" id="MEQ2424492.1"/>
    </source>
</evidence>
<evidence type="ECO:0000313" key="2">
    <source>
        <dbReference type="Proteomes" id="UP001454086"/>
    </source>
</evidence>
<gene>
    <name evidence="1" type="ORF">WMQ36_05850</name>
</gene>